<dbReference type="OrthoDB" id="9795467at2"/>
<dbReference type="AlphaFoldDB" id="F0RZ43"/>
<comment type="subcellular location">
    <subcellularLocation>
        <location evidence="1">Periplasm</location>
    </subcellularLocation>
</comment>
<reference evidence="4" key="1">
    <citation type="submission" date="2011-02" db="EMBL/GenBank/DDBJ databases">
        <title>Complete sequence of Spirochaeta sp. Buddy.</title>
        <authorList>
            <person name="Lucas S."/>
            <person name="Copeland A."/>
            <person name="Lapidus A."/>
            <person name="Cheng J.-F."/>
            <person name="Goodwin L."/>
            <person name="Pitluck S."/>
            <person name="Zeytun A."/>
            <person name="Detter J.C."/>
            <person name="Han C."/>
            <person name="Tapia R."/>
            <person name="Land M."/>
            <person name="Hauser L."/>
            <person name="Kyrpides N."/>
            <person name="Ivanova N."/>
            <person name="Mikhailova N."/>
            <person name="Pagani I."/>
            <person name="Ritalahti K.M."/>
            <person name="Loeffler F.E."/>
            <person name="Woyke T."/>
        </authorList>
    </citation>
    <scope>NUCLEOTIDE SEQUENCE [LARGE SCALE GENOMIC DNA]</scope>
    <source>
        <strain evidence="4">ATCC BAA-1886 / DSM 22777 / Buddy</strain>
    </source>
</reference>
<accession>F0RZ43</accession>
<name>F0RZ43_SPHGB</name>
<evidence type="ECO:0000256" key="1">
    <source>
        <dbReference type="ARBA" id="ARBA00004418"/>
    </source>
</evidence>
<dbReference type="EMBL" id="CP002541">
    <property type="protein sequence ID" value="ADY13250.1"/>
    <property type="molecule type" value="Genomic_DNA"/>
</dbReference>
<dbReference type="GO" id="GO:0042597">
    <property type="term" value="C:periplasmic space"/>
    <property type="evidence" value="ECO:0007669"/>
    <property type="project" value="UniProtKB-SubCell"/>
</dbReference>
<comment type="similarity">
    <text evidence="2">Belongs to the bacterial solute-binding protein 1 family.</text>
</comment>
<gene>
    <name evidence="3" type="ordered locus">SpiBuddy_1425</name>
</gene>
<dbReference type="Gene3D" id="3.40.190.10">
    <property type="entry name" value="Periplasmic binding protein-like II"/>
    <property type="match status" value="1"/>
</dbReference>
<dbReference type="HOGENOM" id="CLU_031285_3_1_12"/>
<dbReference type="PANTHER" id="PTHR43649:SF12">
    <property type="entry name" value="DIACETYLCHITOBIOSE BINDING PROTEIN DASA"/>
    <property type="match status" value="1"/>
</dbReference>
<evidence type="ECO:0000313" key="3">
    <source>
        <dbReference type="EMBL" id="ADY13250.1"/>
    </source>
</evidence>
<keyword evidence="4" id="KW-1185">Reference proteome</keyword>
<dbReference type="CDD" id="cd14748">
    <property type="entry name" value="PBP2_UgpB"/>
    <property type="match status" value="1"/>
</dbReference>
<evidence type="ECO:0000313" key="4">
    <source>
        <dbReference type="Proteomes" id="UP000008466"/>
    </source>
</evidence>
<dbReference type="KEGG" id="sbu:SpiBuddy_1425"/>
<dbReference type="Pfam" id="PF13416">
    <property type="entry name" value="SBP_bac_8"/>
    <property type="match status" value="1"/>
</dbReference>
<sequence>MKKILSVVLILSAVFALFISCGKKTEPVAAATAAPAQAVVATAAEKAPAVVATPAAPAVSYEVTEPITIEWWHALEQQYWPLVDEIVGGFNNSNPLIKVEAKYIGNYTTLNETLVAAHAAGTGLPALSAANTPYVAEYGKGGLTENLSPYIKATGYDIDDFGAGMIAATSYEGKQVTVPFLISTQVMYYNKTMAEKEGIVIPTRIDDMEAFLAKATKKAADGTTTRWATIVPGWDQWYFETFFLNSGVKIVNDDRISTDLAGPAATALTKKFQDWVKKGYTYWASGTSASSNMRQNFIDQKAFSVIHTSSLYNTYVNLVKDFEVGMAWLPAGDTKKSEIGGSVLLIPAKNDQKTKNAAWAFLQYLIGKDVNMKWADGTGYIPTRNSVITTSEGQEFLNRKPAFKAIFDNLDEINPRIQHAGWNQLATIWRSYLDQIMIEGVEVDAQLEMMAEEINEVLEDSE</sequence>
<dbReference type="eggNOG" id="COG1653">
    <property type="taxonomic scope" value="Bacteria"/>
</dbReference>
<protein>
    <submittedName>
        <fullName evidence="3">Extracellular solute-binding protein family 1</fullName>
    </submittedName>
</protein>
<evidence type="ECO:0000256" key="2">
    <source>
        <dbReference type="ARBA" id="ARBA00008520"/>
    </source>
</evidence>
<dbReference type="PANTHER" id="PTHR43649">
    <property type="entry name" value="ARABINOSE-BINDING PROTEIN-RELATED"/>
    <property type="match status" value="1"/>
</dbReference>
<organism evidence="3 4">
    <name type="scientific">Sphaerochaeta globosa (strain ATCC BAA-1886 / DSM 22777 / Buddy)</name>
    <name type="common">Spirochaeta sp. (strain Buddy)</name>
    <dbReference type="NCBI Taxonomy" id="158189"/>
    <lineage>
        <taxon>Bacteria</taxon>
        <taxon>Pseudomonadati</taxon>
        <taxon>Spirochaetota</taxon>
        <taxon>Spirochaetia</taxon>
        <taxon>Spirochaetales</taxon>
        <taxon>Sphaerochaetaceae</taxon>
        <taxon>Sphaerochaeta</taxon>
    </lineage>
</organism>
<dbReference type="RefSeq" id="WP_013607100.1">
    <property type="nucleotide sequence ID" value="NC_015152.1"/>
</dbReference>
<dbReference type="InterPro" id="IPR006059">
    <property type="entry name" value="SBP"/>
</dbReference>
<dbReference type="InterPro" id="IPR050490">
    <property type="entry name" value="Bact_solute-bd_prot1"/>
</dbReference>
<dbReference type="SUPFAM" id="SSF53850">
    <property type="entry name" value="Periplasmic binding protein-like II"/>
    <property type="match status" value="1"/>
</dbReference>
<proteinExistence type="inferred from homology"/>
<dbReference type="Proteomes" id="UP000008466">
    <property type="component" value="Chromosome"/>
</dbReference>
<dbReference type="STRING" id="158189.SpiBuddy_1425"/>
<dbReference type="PROSITE" id="PS51257">
    <property type="entry name" value="PROKAR_LIPOPROTEIN"/>
    <property type="match status" value="1"/>
</dbReference>